<gene>
    <name evidence="5" type="ORF">APUU_80905A</name>
</gene>
<sequence length="314" mass="35137">MAPASSPCDNCGIPATFQCFGCKDAPQYEHGDVRNAFYCSSDCQKEHRPQHKAYCKIMATRKKLLRVASVCKAAVLGYRELEFDVELSKIELRDNTLYLYDNQKDLSVPPKRGPFPEHLTSNAQHKEAALSWFFCFASQALLSVLLPKLLADIPCKIECMDMRITKPLIVTQVIPGPDSSPDVLSLDAAEGHHVAIKISLFPSKESWVLDVTSAQYGFKEPLETYPKYVAERQCVGIELDPYNFTVTSDVDFILNDPLGTAVRQKMFQAELPSRRRFAAFVDTGVDKGILDGSPSEFAKKLEAFKLALKLHMCM</sequence>
<dbReference type="OrthoDB" id="432970at2759"/>
<dbReference type="Proteomes" id="UP000654913">
    <property type="component" value="Chromosome 8"/>
</dbReference>
<evidence type="ECO:0000259" key="4">
    <source>
        <dbReference type="Pfam" id="PF01753"/>
    </source>
</evidence>
<dbReference type="RefSeq" id="XP_041562788.1">
    <property type="nucleotide sequence ID" value="XM_041697238.1"/>
</dbReference>
<protein>
    <recommendedName>
        <fullName evidence="4">MYND-type domain-containing protein</fullName>
    </recommendedName>
</protein>
<keyword evidence="3" id="KW-0862">Zinc</keyword>
<dbReference type="KEGG" id="apuu:APUU_80905A"/>
<dbReference type="EMBL" id="AP024450">
    <property type="protein sequence ID" value="BCS30602.1"/>
    <property type="molecule type" value="Genomic_DNA"/>
</dbReference>
<feature type="domain" description="MYND-type" evidence="4">
    <location>
        <begin position="8"/>
        <end position="55"/>
    </location>
</feature>
<dbReference type="AlphaFoldDB" id="A0A7R7XZX1"/>
<reference evidence="5" key="1">
    <citation type="submission" date="2021-01" db="EMBL/GenBank/DDBJ databases">
        <authorList>
            <consortium name="Aspergillus puulaauensis MK2 genome sequencing consortium"/>
            <person name="Kazuki M."/>
            <person name="Futagami T."/>
        </authorList>
    </citation>
    <scope>NUCLEOTIDE SEQUENCE</scope>
    <source>
        <strain evidence="5">MK2</strain>
    </source>
</reference>
<dbReference type="SUPFAM" id="SSF144232">
    <property type="entry name" value="HIT/MYND zinc finger-like"/>
    <property type="match status" value="1"/>
</dbReference>
<dbReference type="InterPro" id="IPR002893">
    <property type="entry name" value="Znf_MYND"/>
</dbReference>
<keyword evidence="2" id="KW-0863">Zinc-finger</keyword>
<dbReference type="GO" id="GO:0008270">
    <property type="term" value="F:zinc ion binding"/>
    <property type="evidence" value="ECO:0007669"/>
    <property type="project" value="UniProtKB-KW"/>
</dbReference>
<proteinExistence type="predicted"/>
<keyword evidence="1" id="KW-0479">Metal-binding</keyword>
<dbReference type="Gene3D" id="6.10.140.2220">
    <property type="match status" value="1"/>
</dbReference>
<keyword evidence="6" id="KW-1185">Reference proteome</keyword>
<evidence type="ECO:0000256" key="2">
    <source>
        <dbReference type="ARBA" id="ARBA00022771"/>
    </source>
</evidence>
<evidence type="ECO:0000256" key="1">
    <source>
        <dbReference type="ARBA" id="ARBA00022723"/>
    </source>
</evidence>
<dbReference type="GeneID" id="64980599"/>
<evidence type="ECO:0000256" key="3">
    <source>
        <dbReference type="ARBA" id="ARBA00022833"/>
    </source>
</evidence>
<reference evidence="5" key="2">
    <citation type="submission" date="2021-02" db="EMBL/GenBank/DDBJ databases">
        <title>Aspergillus puulaauensis MK2 genome sequence.</title>
        <authorList>
            <person name="Futagami T."/>
            <person name="Mori K."/>
            <person name="Kadooka C."/>
            <person name="Tanaka T."/>
        </authorList>
    </citation>
    <scope>NUCLEOTIDE SEQUENCE</scope>
    <source>
        <strain evidence="5">MK2</strain>
    </source>
</reference>
<evidence type="ECO:0000313" key="5">
    <source>
        <dbReference type="EMBL" id="BCS30602.1"/>
    </source>
</evidence>
<accession>A0A7R7XZX1</accession>
<organism evidence="5 6">
    <name type="scientific">Aspergillus puulaauensis</name>
    <dbReference type="NCBI Taxonomy" id="1220207"/>
    <lineage>
        <taxon>Eukaryota</taxon>
        <taxon>Fungi</taxon>
        <taxon>Dikarya</taxon>
        <taxon>Ascomycota</taxon>
        <taxon>Pezizomycotina</taxon>
        <taxon>Eurotiomycetes</taxon>
        <taxon>Eurotiomycetidae</taxon>
        <taxon>Eurotiales</taxon>
        <taxon>Aspergillaceae</taxon>
        <taxon>Aspergillus</taxon>
    </lineage>
</organism>
<dbReference type="Pfam" id="PF01753">
    <property type="entry name" value="zf-MYND"/>
    <property type="match status" value="1"/>
</dbReference>
<name>A0A7R7XZX1_9EURO</name>
<evidence type="ECO:0000313" key="6">
    <source>
        <dbReference type="Proteomes" id="UP000654913"/>
    </source>
</evidence>